<feature type="region of interest" description="Disordered" evidence="1">
    <location>
        <begin position="1"/>
        <end position="41"/>
    </location>
</feature>
<proteinExistence type="predicted"/>
<keyword evidence="2" id="KW-0812">Transmembrane</keyword>
<feature type="region of interest" description="Disordered" evidence="1">
    <location>
        <begin position="335"/>
        <end position="359"/>
    </location>
</feature>
<evidence type="ECO:0000313" key="3">
    <source>
        <dbReference type="EMBL" id="PPQ85832.1"/>
    </source>
</evidence>
<organism evidence="3 4">
    <name type="scientific">Psilocybe cyanescens</name>
    <dbReference type="NCBI Taxonomy" id="93625"/>
    <lineage>
        <taxon>Eukaryota</taxon>
        <taxon>Fungi</taxon>
        <taxon>Dikarya</taxon>
        <taxon>Basidiomycota</taxon>
        <taxon>Agaricomycotina</taxon>
        <taxon>Agaricomycetes</taxon>
        <taxon>Agaricomycetidae</taxon>
        <taxon>Agaricales</taxon>
        <taxon>Agaricineae</taxon>
        <taxon>Strophariaceae</taxon>
        <taxon>Psilocybe</taxon>
    </lineage>
</organism>
<sequence length="498" mass="52891">MANWQSSNTPKPYPAVVPSLGPSQQQQQQEAPPPYTSPPVYPNSQPRVEYAIIIPRPGAGQRFISAFFVATFIWMLLSLLVQSTVNALQFGHRHRGRSNDCSFNLRVQVGDYSIPSEMHSNTCVEGTEWNQTGQTRPSFLGINYGTSAHALGFTSFTLPISSDVLFFVSRGQNLGGSLEVVTSPNQAAQSATVNVQVTSSSEDALQQTMACLLTRNANQNGVGIFTPIDRYPAWWNSNFHITVILPETGDNASLHIKDFETDLPNSSHQIGDLGRKVIFDAISLSGSNGPISVQSLATYAGKINTGNGKISGVFNATQSLLLSTTNSAINVDVGLTSQEGGSRPTLTTRTSNGLKSNTDTNLVKPSPTSAIDANISLFSTSGSGGSFVVTAQTSNQPLQIAFPTSPSGSALNLQASTENAPASVLLDDAYAGSFDLRTSAYEDATVNVVRPNVSGRHVRYSGEGRGETAGSVVWDGGNYSANGRVSVSTSNGRVELEL</sequence>
<dbReference type="STRING" id="93625.A0A409X532"/>
<keyword evidence="2" id="KW-0472">Membrane</keyword>
<feature type="compositionally biased region" description="Polar residues" evidence="1">
    <location>
        <begin position="1"/>
        <end position="10"/>
    </location>
</feature>
<dbReference type="OrthoDB" id="5570013at2759"/>
<name>A0A409X532_PSICY</name>
<evidence type="ECO:0000256" key="2">
    <source>
        <dbReference type="SAM" id="Phobius"/>
    </source>
</evidence>
<dbReference type="Proteomes" id="UP000283269">
    <property type="component" value="Unassembled WGS sequence"/>
</dbReference>
<evidence type="ECO:0000313" key="4">
    <source>
        <dbReference type="Proteomes" id="UP000283269"/>
    </source>
</evidence>
<dbReference type="EMBL" id="NHYD01002622">
    <property type="protein sequence ID" value="PPQ85832.1"/>
    <property type="molecule type" value="Genomic_DNA"/>
</dbReference>
<feature type="transmembrane region" description="Helical" evidence="2">
    <location>
        <begin position="63"/>
        <end position="81"/>
    </location>
</feature>
<keyword evidence="2" id="KW-1133">Transmembrane helix</keyword>
<evidence type="ECO:0000256" key="1">
    <source>
        <dbReference type="SAM" id="MobiDB-lite"/>
    </source>
</evidence>
<accession>A0A409X532</accession>
<reference evidence="3 4" key="1">
    <citation type="journal article" date="2018" name="Evol. Lett.">
        <title>Horizontal gene cluster transfer increased hallucinogenic mushroom diversity.</title>
        <authorList>
            <person name="Reynolds H.T."/>
            <person name="Vijayakumar V."/>
            <person name="Gluck-Thaler E."/>
            <person name="Korotkin H.B."/>
            <person name="Matheny P.B."/>
            <person name="Slot J.C."/>
        </authorList>
    </citation>
    <scope>NUCLEOTIDE SEQUENCE [LARGE SCALE GENOMIC DNA]</scope>
    <source>
        <strain evidence="3 4">2631</strain>
    </source>
</reference>
<dbReference type="AlphaFoldDB" id="A0A409X532"/>
<comment type="caution">
    <text evidence="3">The sequence shown here is derived from an EMBL/GenBank/DDBJ whole genome shotgun (WGS) entry which is preliminary data.</text>
</comment>
<dbReference type="InParanoid" id="A0A409X532"/>
<keyword evidence="4" id="KW-1185">Reference proteome</keyword>
<gene>
    <name evidence="3" type="ORF">CVT25_003463</name>
</gene>
<protein>
    <submittedName>
        <fullName evidence="3">Uncharacterized protein</fullName>
    </submittedName>
</protein>
<feature type="compositionally biased region" description="Pro residues" evidence="1">
    <location>
        <begin position="31"/>
        <end position="41"/>
    </location>
</feature>